<gene>
    <name evidence="2" type="primary">Acey_s0091.g2508</name>
    <name evidence="2" type="ORF">Y032_0091g2508</name>
</gene>
<dbReference type="Pfam" id="PF18701">
    <property type="entry name" value="DUF5641"/>
    <property type="match status" value="1"/>
</dbReference>
<dbReference type="Proteomes" id="UP000024635">
    <property type="component" value="Unassembled WGS sequence"/>
</dbReference>
<proteinExistence type="predicted"/>
<keyword evidence="3" id="KW-1185">Reference proteome</keyword>
<protein>
    <recommendedName>
        <fullName evidence="1">DUF5641 domain-containing protein</fullName>
    </recommendedName>
</protein>
<dbReference type="PANTHER" id="PTHR47331">
    <property type="entry name" value="PHD-TYPE DOMAIN-CONTAINING PROTEIN"/>
    <property type="match status" value="1"/>
</dbReference>
<evidence type="ECO:0000259" key="1">
    <source>
        <dbReference type="Pfam" id="PF18701"/>
    </source>
</evidence>
<sequence>MVIALPFESLGNDEADASYLLPDKAAQLRFRKQAEDALKTSHQYTERFWKLMNKQYLISLRESHKLQIDKRWGAAKVLSVGKIVLISEAVMPRNTWKMARITKLLPSRNNVVQEVELRLPNGRTIRRPVNLIVPLELEDYSKECDTNPVPDLREQGCSSANNDEMGRIGATLQSPISIQLS</sequence>
<evidence type="ECO:0000313" key="2">
    <source>
        <dbReference type="EMBL" id="EYC03935.1"/>
    </source>
</evidence>
<dbReference type="InterPro" id="IPR040676">
    <property type="entry name" value="DUF5641"/>
</dbReference>
<dbReference type="EMBL" id="JARK01001427">
    <property type="protein sequence ID" value="EYC03935.1"/>
    <property type="molecule type" value="Genomic_DNA"/>
</dbReference>
<dbReference type="OrthoDB" id="5868911at2759"/>
<evidence type="ECO:0000313" key="3">
    <source>
        <dbReference type="Proteomes" id="UP000024635"/>
    </source>
</evidence>
<comment type="caution">
    <text evidence="2">The sequence shown here is derived from an EMBL/GenBank/DDBJ whole genome shotgun (WGS) entry which is preliminary data.</text>
</comment>
<feature type="domain" description="DUF5641" evidence="1">
    <location>
        <begin position="40"/>
        <end position="135"/>
    </location>
</feature>
<name>A0A016TMI1_9BILA</name>
<accession>A0A016TMI1</accession>
<reference evidence="3" key="1">
    <citation type="journal article" date="2015" name="Nat. Genet.">
        <title>The genome and transcriptome of the zoonotic hookworm Ancylostoma ceylanicum identify infection-specific gene families.</title>
        <authorList>
            <person name="Schwarz E.M."/>
            <person name="Hu Y."/>
            <person name="Antoshechkin I."/>
            <person name="Miller M.M."/>
            <person name="Sternberg P.W."/>
            <person name="Aroian R.V."/>
        </authorList>
    </citation>
    <scope>NUCLEOTIDE SEQUENCE</scope>
    <source>
        <strain evidence="3">HY135</strain>
    </source>
</reference>
<dbReference type="AlphaFoldDB" id="A0A016TMI1"/>
<dbReference type="STRING" id="53326.A0A016TMI1"/>
<organism evidence="2 3">
    <name type="scientific">Ancylostoma ceylanicum</name>
    <dbReference type="NCBI Taxonomy" id="53326"/>
    <lineage>
        <taxon>Eukaryota</taxon>
        <taxon>Metazoa</taxon>
        <taxon>Ecdysozoa</taxon>
        <taxon>Nematoda</taxon>
        <taxon>Chromadorea</taxon>
        <taxon>Rhabditida</taxon>
        <taxon>Rhabditina</taxon>
        <taxon>Rhabditomorpha</taxon>
        <taxon>Strongyloidea</taxon>
        <taxon>Ancylostomatidae</taxon>
        <taxon>Ancylostomatinae</taxon>
        <taxon>Ancylostoma</taxon>
    </lineage>
</organism>